<evidence type="ECO:0008006" key="3">
    <source>
        <dbReference type="Google" id="ProtNLM"/>
    </source>
</evidence>
<dbReference type="GO" id="GO:0005992">
    <property type="term" value="P:trehalose biosynthetic process"/>
    <property type="evidence" value="ECO:0007669"/>
    <property type="project" value="InterPro"/>
</dbReference>
<dbReference type="Gene3D" id="3.40.50.1000">
    <property type="entry name" value="HAD superfamily/HAD-like"/>
    <property type="match status" value="1"/>
</dbReference>
<sequence length="88" mass="10162">MRPPIKWDKGSLVDYLLKRKKNKRRRILPIYLGDDETDESAFKRLKKKGITIFVGGGNTVSNAEYYVRDTKEVLGFLKKLGQVPNFDS</sequence>
<accession>X1BXD6</accession>
<dbReference type="PANTHER" id="PTHR43768:SF3">
    <property type="entry name" value="TREHALOSE 6-PHOSPHATE PHOSPHATASE"/>
    <property type="match status" value="1"/>
</dbReference>
<dbReference type="InterPro" id="IPR044651">
    <property type="entry name" value="OTSB-like"/>
</dbReference>
<proteinExistence type="predicted"/>
<evidence type="ECO:0000313" key="2">
    <source>
        <dbReference type="EMBL" id="GAG76821.1"/>
    </source>
</evidence>
<dbReference type="InterPro" id="IPR003337">
    <property type="entry name" value="Trehalose_PPase"/>
</dbReference>
<name>X1BXD6_9ZZZZ</name>
<keyword evidence="1" id="KW-0378">Hydrolase</keyword>
<protein>
    <recommendedName>
        <fullName evidence="3">Trehalose-phosphatase</fullName>
    </recommendedName>
</protein>
<organism evidence="2">
    <name type="scientific">marine sediment metagenome</name>
    <dbReference type="NCBI Taxonomy" id="412755"/>
    <lineage>
        <taxon>unclassified sequences</taxon>
        <taxon>metagenomes</taxon>
        <taxon>ecological metagenomes</taxon>
    </lineage>
</organism>
<dbReference type="GO" id="GO:0004805">
    <property type="term" value="F:trehalose-phosphatase activity"/>
    <property type="evidence" value="ECO:0007669"/>
    <property type="project" value="InterPro"/>
</dbReference>
<dbReference type="InterPro" id="IPR036412">
    <property type="entry name" value="HAD-like_sf"/>
</dbReference>
<dbReference type="SUPFAM" id="SSF56784">
    <property type="entry name" value="HAD-like"/>
    <property type="match status" value="1"/>
</dbReference>
<gene>
    <name evidence="2" type="ORF">S01H4_27436</name>
</gene>
<dbReference type="InterPro" id="IPR023214">
    <property type="entry name" value="HAD_sf"/>
</dbReference>
<evidence type="ECO:0000256" key="1">
    <source>
        <dbReference type="ARBA" id="ARBA00022801"/>
    </source>
</evidence>
<reference evidence="2" key="1">
    <citation type="journal article" date="2014" name="Front. Microbiol.">
        <title>High frequency of phylogenetically diverse reductive dehalogenase-homologous genes in deep subseafloor sedimentary metagenomes.</title>
        <authorList>
            <person name="Kawai M."/>
            <person name="Futagami T."/>
            <person name="Toyoda A."/>
            <person name="Takaki Y."/>
            <person name="Nishi S."/>
            <person name="Hori S."/>
            <person name="Arai W."/>
            <person name="Tsubouchi T."/>
            <person name="Morono Y."/>
            <person name="Uchiyama I."/>
            <person name="Ito T."/>
            <person name="Fujiyama A."/>
            <person name="Inagaki F."/>
            <person name="Takami H."/>
        </authorList>
    </citation>
    <scope>NUCLEOTIDE SEQUENCE</scope>
    <source>
        <strain evidence="2">Expedition CK06-06</strain>
    </source>
</reference>
<comment type="caution">
    <text evidence="2">The sequence shown here is derived from an EMBL/GenBank/DDBJ whole genome shotgun (WGS) entry which is preliminary data.</text>
</comment>
<dbReference type="Pfam" id="PF02358">
    <property type="entry name" value="Trehalose_PPase"/>
    <property type="match status" value="1"/>
</dbReference>
<dbReference type="AlphaFoldDB" id="X1BXD6"/>
<dbReference type="PANTHER" id="PTHR43768">
    <property type="entry name" value="TREHALOSE 6-PHOSPHATE PHOSPHATASE"/>
    <property type="match status" value="1"/>
</dbReference>
<dbReference type="EMBL" id="BART01013411">
    <property type="protein sequence ID" value="GAG76821.1"/>
    <property type="molecule type" value="Genomic_DNA"/>
</dbReference>